<dbReference type="Proteomes" id="UP001225316">
    <property type="component" value="Unassembled WGS sequence"/>
</dbReference>
<dbReference type="RefSeq" id="WP_308951360.1">
    <property type="nucleotide sequence ID" value="NZ_JARXHW010000038.1"/>
</dbReference>
<comment type="caution">
    <text evidence="2">The sequence shown here is derived from an EMBL/GenBank/DDBJ whole genome shotgun (WGS) entry which is preliminary data.</text>
</comment>
<keyword evidence="1" id="KW-0472">Membrane</keyword>
<keyword evidence="1" id="KW-1133">Transmembrane helix</keyword>
<reference evidence="2 3" key="1">
    <citation type="submission" date="2023-04" db="EMBL/GenBank/DDBJ databases">
        <title>A novel bacteria isolated from coastal sediment.</title>
        <authorList>
            <person name="Liu X.-J."/>
            <person name="Du Z.-J."/>
        </authorList>
    </citation>
    <scope>NUCLEOTIDE SEQUENCE [LARGE SCALE GENOMIC DNA]</scope>
    <source>
        <strain evidence="2 3">SDUM461003</strain>
    </source>
</reference>
<evidence type="ECO:0000256" key="1">
    <source>
        <dbReference type="SAM" id="Phobius"/>
    </source>
</evidence>
<accession>A0ABU1AX17</accession>
<feature type="transmembrane region" description="Helical" evidence="1">
    <location>
        <begin position="32"/>
        <end position="50"/>
    </location>
</feature>
<gene>
    <name evidence="2" type="ORF">QEH52_14370</name>
</gene>
<keyword evidence="1" id="KW-0812">Transmembrane</keyword>
<proteinExistence type="predicted"/>
<protein>
    <recommendedName>
        <fullName evidence="4">Pilus assembly protein PilN</fullName>
    </recommendedName>
</protein>
<organism evidence="2 3">
    <name type="scientific">Thalassobacterium maritimum</name>
    <dbReference type="NCBI Taxonomy" id="3041265"/>
    <lineage>
        <taxon>Bacteria</taxon>
        <taxon>Pseudomonadati</taxon>
        <taxon>Verrucomicrobiota</taxon>
        <taxon>Opitutia</taxon>
        <taxon>Puniceicoccales</taxon>
        <taxon>Coraliomargaritaceae</taxon>
        <taxon>Thalassobacterium</taxon>
    </lineage>
</organism>
<evidence type="ECO:0008006" key="4">
    <source>
        <dbReference type="Google" id="ProtNLM"/>
    </source>
</evidence>
<dbReference type="EMBL" id="JARXHW010000038">
    <property type="protein sequence ID" value="MDQ8208708.1"/>
    <property type="molecule type" value="Genomic_DNA"/>
</dbReference>
<keyword evidence="3" id="KW-1185">Reference proteome</keyword>
<evidence type="ECO:0000313" key="3">
    <source>
        <dbReference type="Proteomes" id="UP001225316"/>
    </source>
</evidence>
<evidence type="ECO:0000313" key="2">
    <source>
        <dbReference type="EMBL" id="MDQ8208708.1"/>
    </source>
</evidence>
<sequence length="219" mass="25100">MSRNQKEIQPFWRPNFVNQSELPDIKVVRTDFIINFVAITVALCVAFFLLQREYRSYTLAKTIEQMEQQIRVAEADDAENLKLSEAFRKSAQYVIEVEQFFESPLLVHELLYGLSLIKPEDLIFKSVALNESISKVGSKNVVVYNLVINGSAKNLTVLDEFKNILEEDELLQISGFDLEIDETLQGRDEKTGIFPYRLAVKLMPKQQKSSASKKEKDAS</sequence>
<name>A0ABU1AX17_9BACT</name>